<reference evidence="4" key="1">
    <citation type="submission" date="2005-10" db="EMBL/GenBank/DDBJ databases">
        <authorList>
            <person name="Loftus B.J."/>
            <person name="Nene V.M."/>
            <person name="Hannick L.I."/>
            <person name="Bidwell S."/>
            <person name="Haas B."/>
            <person name="Amedeo P."/>
            <person name="Orvis J."/>
            <person name="Wortman J.R."/>
            <person name="White O.R."/>
            <person name="Salzberg S."/>
            <person name="Shumway M."/>
            <person name="Koo H."/>
            <person name="Zhao Y."/>
            <person name="Holmes M."/>
            <person name="Miller J."/>
            <person name="Schatz M."/>
            <person name="Pop M."/>
            <person name="Pai G."/>
            <person name="Utterback T."/>
            <person name="Rogers Y.-H."/>
            <person name="Kravitz S."/>
            <person name="Fraser C.M."/>
        </authorList>
    </citation>
    <scope>NUCLEOTIDE SEQUENCE</scope>
    <source>
        <strain evidence="4">Liverpool</strain>
    </source>
</reference>
<sequence>MNFKLLLFVSCVLIVVSGRRHHHDRHNGGGGGHRHRNSHHWHRHDPFVHFEVQEPKGLTVSMVQRSPNTTFFGIELYVNRNPKLSNETHCDVCQNTTSISYGKFIVEEEEAVIKKGDVLYYYVLLGNSVNVTRLHLQKMWVTASIINRCNCETAPVPPNIDLRFGQPTASPEVSDRRPTFGVNPENSPVTTEAPFDINENLNELNSGELFPFECDLDPITNQCRKAKSDKLQSSHDLEREVEILEAIVEQMRKSTCGSRGTTNMLRLEGSNLPTNNMEQLKNVVQSSLSVNSEMKDLVSHIKSIIPDRRSPNTVYFDMFSYVDKQKVLYHARMNNINHISDFDSLRLRPQNRRY</sequence>
<proteinExistence type="predicted"/>
<evidence type="ECO:0000256" key="1">
    <source>
        <dbReference type="SAM" id="MobiDB-lite"/>
    </source>
</evidence>
<reference evidence="4" key="3">
    <citation type="submission" date="2012-09" db="EMBL/GenBank/DDBJ databases">
        <authorList>
            <consortium name="VectorBase"/>
        </authorList>
    </citation>
    <scope>NUCLEOTIDE SEQUENCE</scope>
    <source>
        <strain evidence="4">Liverpool</strain>
    </source>
</reference>
<feature type="chain" id="PRO_5036481393" evidence="2">
    <location>
        <begin position="19"/>
        <end position="354"/>
    </location>
</feature>
<dbReference type="OrthoDB" id="7762740at2759"/>
<dbReference type="Gene3D" id="2.60.40.2140">
    <property type="entry name" value="Beta-1,3-glucan-recognition protein, N-terminal domain"/>
    <property type="match status" value="1"/>
</dbReference>
<evidence type="ECO:0000313" key="4">
    <source>
        <dbReference type="EMBL" id="EAT41388.1"/>
    </source>
</evidence>
<accession>A0A1S4FF33</accession>
<protein>
    <submittedName>
        <fullName evidence="4">AAEL006971-PA</fullName>
    </submittedName>
</protein>
<dbReference type="OMA" id="HARMNNI"/>
<reference evidence="4" key="2">
    <citation type="journal article" date="2007" name="Science">
        <title>Genome sequence of Aedes aegypti, a major arbovirus vector.</title>
        <authorList>
            <person name="Nene V."/>
            <person name="Wortman J.R."/>
            <person name="Lawson D."/>
            <person name="Haas B."/>
            <person name="Kodira C."/>
            <person name="Tu Z.J."/>
            <person name="Loftus B."/>
            <person name="Xi Z."/>
            <person name="Megy K."/>
            <person name="Grabherr M."/>
            <person name="Ren Q."/>
            <person name="Zdobnov E.M."/>
            <person name="Lobo N.F."/>
            <person name="Campbell K.S."/>
            <person name="Brown S.E."/>
            <person name="Bonaldo M.F."/>
            <person name="Zhu J."/>
            <person name="Sinkins S.P."/>
            <person name="Hogenkamp D.G."/>
            <person name="Amedeo P."/>
            <person name="Arensburger P."/>
            <person name="Atkinson P.W."/>
            <person name="Bidwell S."/>
            <person name="Biedler J."/>
            <person name="Birney E."/>
            <person name="Bruggner R.V."/>
            <person name="Costas J."/>
            <person name="Coy M.R."/>
            <person name="Crabtree J."/>
            <person name="Crawford M."/>
            <person name="Debruyn B."/>
            <person name="Decaprio D."/>
            <person name="Eiglmeier K."/>
            <person name="Eisenstadt E."/>
            <person name="El-Dorry H."/>
            <person name="Gelbart W.M."/>
            <person name="Gomes S.L."/>
            <person name="Hammond M."/>
            <person name="Hannick L.I."/>
            <person name="Hogan J.R."/>
            <person name="Holmes M.H."/>
            <person name="Jaffe D."/>
            <person name="Johnston J.S."/>
            <person name="Kennedy R.C."/>
            <person name="Koo H."/>
            <person name="Kravitz S."/>
            <person name="Kriventseva E.V."/>
            <person name="Kulp D."/>
            <person name="Labutti K."/>
            <person name="Lee E."/>
            <person name="Li S."/>
            <person name="Lovin D.D."/>
            <person name="Mao C."/>
            <person name="Mauceli E."/>
            <person name="Menck C.F."/>
            <person name="Miller J.R."/>
            <person name="Montgomery P."/>
            <person name="Mori A."/>
            <person name="Nascimento A.L."/>
            <person name="Naveira H.F."/>
            <person name="Nusbaum C."/>
            <person name="O'leary S."/>
            <person name="Orvis J."/>
            <person name="Pertea M."/>
            <person name="Quesneville H."/>
            <person name="Reidenbach K.R."/>
            <person name="Rogers Y.H."/>
            <person name="Roth C.W."/>
            <person name="Schneider J.R."/>
            <person name="Schatz M."/>
            <person name="Shumway M."/>
            <person name="Stanke M."/>
            <person name="Stinson E.O."/>
            <person name="Tubio J.M."/>
            <person name="Vanzee J.P."/>
            <person name="Verjovski-Almeida S."/>
            <person name="Werner D."/>
            <person name="White O."/>
            <person name="Wyder S."/>
            <person name="Zeng Q."/>
            <person name="Zhao Q."/>
            <person name="Zhao Y."/>
            <person name="Hill C.A."/>
            <person name="Raikhel A.S."/>
            <person name="Soares M.B."/>
            <person name="Knudson D.L."/>
            <person name="Lee N.H."/>
            <person name="Galagan J."/>
            <person name="Salzberg S.L."/>
            <person name="Paulsen I.T."/>
            <person name="Dimopoulos G."/>
            <person name="Collins F.H."/>
            <person name="Birren B."/>
            <person name="Fraser-Liggett C.M."/>
            <person name="Severson D.W."/>
        </authorList>
    </citation>
    <scope>NUCLEOTIDE SEQUENCE [LARGE SCALE GENOMIC DNA]</scope>
    <source>
        <strain evidence="4">Liverpool</strain>
    </source>
</reference>
<dbReference type="GO" id="GO:0030246">
    <property type="term" value="F:carbohydrate binding"/>
    <property type="evidence" value="ECO:0007669"/>
    <property type="project" value="InterPro"/>
</dbReference>
<dbReference type="AlphaFoldDB" id="A0A1S4FF33"/>
<feature type="domain" description="CBM39" evidence="3">
    <location>
        <begin position="43"/>
        <end position="146"/>
    </location>
</feature>
<dbReference type="EMBL" id="CH477415">
    <property type="protein sequence ID" value="EAT41388.1"/>
    <property type="molecule type" value="Genomic_DNA"/>
</dbReference>
<evidence type="ECO:0000256" key="2">
    <source>
        <dbReference type="SAM" id="SignalP"/>
    </source>
</evidence>
<name>A0A1S4FF33_AEDAE</name>
<dbReference type="HOGENOM" id="CLU_726071_0_0_1"/>
<gene>
    <name evidence="4" type="ORF">AaeL_AAEL006971</name>
</gene>
<keyword evidence="2" id="KW-0732">Signal</keyword>
<dbReference type="PROSITE" id="PS51969">
    <property type="entry name" value="CBM39"/>
    <property type="match status" value="1"/>
</dbReference>
<evidence type="ECO:0000259" key="3">
    <source>
        <dbReference type="PROSITE" id="PS51969"/>
    </source>
</evidence>
<feature type="signal peptide" evidence="2">
    <location>
        <begin position="1"/>
        <end position="18"/>
    </location>
</feature>
<organism evidence="4 5">
    <name type="scientific">Aedes aegypti</name>
    <name type="common">Yellowfever mosquito</name>
    <name type="synonym">Culex aegypti</name>
    <dbReference type="NCBI Taxonomy" id="7159"/>
    <lineage>
        <taxon>Eukaryota</taxon>
        <taxon>Metazoa</taxon>
        <taxon>Ecdysozoa</taxon>
        <taxon>Arthropoda</taxon>
        <taxon>Hexapoda</taxon>
        <taxon>Insecta</taxon>
        <taxon>Pterygota</taxon>
        <taxon>Neoptera</taxon>
        <taxon>Endopterygota</taxon>
        <taxon>Diptera</taxon>
        <taxon>Nematocera</taxon>
        <taxon>Culicoidea</taxon>
        <taxon>Culicidae</taxon>
        <taxon>Culicinae</taxon>
        <taxon>Aedini</taxon>
        <taxon>Aedes</taxon>
        <taxon>Stegomyia</taxon>
    </lineage>
</organism>
<dbReference type="KEGG" id="aag:5568623"/>
<dbReference type="Pfam" id="PF15886">
    <property type="entry name" value="CBM39"/>
    <property type="match status" value="1"/>
</dbReference>
<feature type="region of interest" description="Disordered" evidence="1">
    <location>
        <begin position="168"/>
        <end position="192"/>
    </location>
</feature>
<dbReference type="InterPro" id="IPR043030">
    <property type="entry name" value="BGBP_N_sf"/>
</dbReference>
<dbReference type="InterPro" id="IPR031756">
    <property type="entry name" value="BGBP_N"/>
</dbReference>
<dbReference type="Proteomes" id="UP000682892">
    <property type="component" value="Chromosome 2"/>
</dbReference>
<evidence type="ECO:0000313" key="5">
    <source>
        <dbReference type="Proteomes" id="UP000682892"/>
    </source>
</evidence>